<reference evidence="8" key="1">
    <citation type="journal article" date="2017" name="Genome Biol.">
        <title>Comparative genomics reveals high biological diversity and specific adaptations in the industrially and medically important fungal genus Aspergillus.</title>
        <authorList>
            <person name="de Vries R.P."/>
            <person name="Riley R."/>
            <person name="Wiebenga A."/>
            <person name="Aguilar-Osorio G."/>
            <person name="Amillis S."/>
            <person name="Uchima C.A."/>
            <person name="Anderluh G."/>
            <person name="Asadollahi M."/>
            <person name="Askin M."/>
            <person name="Barry K."/>
            <person name="Battaglia E."/>
            <person name="Bayram O."/>
            <person name="Benocci T."/>
            <person name="Braus-Stromeyer S.A."/>
            <person name="Caldana C."/>
            <person name="Canovas D."/>
            <person name="Cerqueira G.C."/>
            <person name="Chen F."/>
            <person name="Chen W."/>
            <person name="Choi C."/>
            <person name="Clum A."/>
            <person name="Dos Santos R.A."/>
            <person name="Damasio A.R."/>
            <person name="Diallinas G."/>
            <person name="Emri T."/>
            <person name="Fekete E."/>
            <person name="Flipphi M."/>
            <person name="Freyberg S."/>
            <person name="Gallo A."/>
            <person name="Gournas C."/>
            <person name="Habgood R."/>
            <person name="Hainaut M."/>
            <person name="Harispe M.L."/>
            <person name="Henrissat B."/>
            <person name="Hilden K.S."/>
            <person name="Hope R."/>
            <person name="Hossain A."/>
            <person name="Karabika E."/>
            <person name="Karaffa L."/>
            <person name="Karanyi Z."/>
            <person name="Krasevec N."/>
            <person name="Kuo A."/>
            <person name="Kusch H."/>
            <person name="LaButti K."/>
            <person name="Lagendijk E.L."/>
            <person name="Lapidus A."/>
            <person name="Levasseur A."/>
            <person name="Lindquist E."/>
            <person name="Lipzen A."/>
            <person name="Logrieco A.F."/>
            <person name="MacCabe A."/>
            <person name="Maekelae M.R."/>
            <person name="Malavazi I."/>
            <person name="Melin P."/>
            <person name="Meyer V."/>
            <person name="Mielnichuk N."/>
            <person name="Miskei M."/>
            <person name="Molnar A.P."/>
            <person name="Mule G."/>
            <person name="Ngan C.Y."/>
            <person name="Orejas M."/>
            <person name="Orosz E."/>
            <person name="Ouedraogo J.P."/>
            <person name="Overkamp K.M."/>
            <person name="Park H.-S."/>
            <person name="Perrone G."/>
            <person name="Piumi F."/>
            <person name="Punt P.J."/>
            <person name="Ram A.F."/>
            <person name="Ramon A."/>
            <person name="Rauscher S."/>
            <person name="Record E."/>
            <person name="Riano-Pachon D.M."/>
            <person name="Robert V."/>
            <person name="Roehrig J."/>
            <person name="Ruller R."/>
            <person name="Salamov A."/>
            <person name="Salih N.S."/>
            <person name="Samson R.A."/>
            <person name="Sandor E."/>
            <person name="Sanguinetti M."/>
            <person name="Schuetze T."/>
            <person name="Sepcic K."/>
            <person name="Shelest E."/>
            <person name="Sherlock G."/>
            <person name="Sophianopoulou V."/>
            <person name="Squina F.M."/>
            <person name="Sun H."/>
            <person name="Susca A."/>
            <person name="Todd R.B."/>
            <person name="Tsang A."/>
            <person name="Unkles S.E."/>
            <person name="van de Wiele N."/>
            <person name="van Rossen-Uffink D."/>
            <person name="Oliveira J.V."/>
            <person name="Vesth T.C."/>
            <person name="Visser J."/>
            <person name="Yu J.-H."/>
            <person name="Zhou M."/>
            <person name="Andersen M.R."/>
            <person name="Archer D.B."/>
            <person name="Baker S.E."/>
            <person name="Benoit I."/>
            <person name="Brakhage A.A."/>
            <person name="Braus G.H."/>
            <person name="Fischer R."/>
            <person name="Frisvad J.C."/>
            <person name="Goldman G.H."/>
            <person name="Houbraken J."/>
            <person name="Oakley B."/>
            <person name="Pocsi I."/>
            <person name="Scazzocchio C."/>
            <person name="Seiboth B."/>
            <person name="vanKuyk P.A."/>
            <person name="Wortman J."/>
            <person name="Dyer P.S."/>
            <person name="Grigoriev I.V."/>
        </authorList>
    </citation>
    <scope>NUCLEOTIDE SEQUENCE [LARGE SCALE GENOMIC DNA]</scope>
    <source>
        <strain evidence="8">CBS 593.65</strain>
    </source>
</reference>
<protein>
    <recommendedName>
        <fullName evidence="6">Zn(2)-C6 fungal-type domain-containing protein</fullName>
    </recommendedName>
</protein>
<evidence type="ECO:0000256" key="4">
    <source>
        <dbReference type="ARBA" id="ARBA00023242"/>
    </source>
</evidence>
<gene>
    <name evidence="7" type="ORF">ASPSYDRAFT_41900</name>
</gene>
<dbReference type="GO" id="GO:0003677">
    <property type="term" value="F:DNA binding"/>
    <property type="evidence" value="ECO:0007669"/>
    <property type="project" value="UniProtKB-KW"/>
</dbReference>
<dbReference type="InterPro" id="IPR001138">
    <property type="entry name" value="Zn2Cys6_DnaBD"/>
</dbReference>
<name>A0A1L9TV38_9EURO</name>
<dbReference type="RefSeq" id="XP_040706959.1">
    <property type="nucleotide sequence ID" value="XM_040846362.1"/>
</dbReference>
<dbReference type="EMBL" id="KV878583">
    <property type="protein sequence ID" value="OJJ63153.1"/>
    <property type="molecule type" value="Genomic_DNA"/>
</dbReference>
<evidence type="ECO:0000259" key="6">
    <source>
        <dbReference type="PROSITE" id="PS50048"/>
    </source>
</evidence>
<dbReference type="GO" id="GO:0008270">
    <property type="term" value="F:zinc ion binding"/>
    <property type="evidence" value="ECO:0007669"/>
    <property type="project" value="InterPro"/>
</dbReference>
<accession>A0A1L9TV38</accession>
<dbReference type="OrthoDB" id="3525185at2759"/>
<dbReference type="Pfam" id="PF00172">
    <property type="entry name" value="Zn_clus"/>
    <property type="match status" value="1"/>
</dbReference>
<dbReference type="GeneID" id="63762435"/>
<dbReference type="PANTHER" id="PTHR38111:SF9">
    <property type="entry name" value="ZN(2)-C6 FUNGAL-TYPE DOMAIN-CONTAINING PROTEIN"/>
    <property type="match status" value="1"/>
</dbReference>
<keyword evidence="3" id="KW-0804">Transcription</keyword>
<dbReference type="SMART" id="SM00066">
    <property type="entry name" value="GAL4"/>
    <property type="match status" value="1"/>
</dbReference>
<dbReference type="Gene3D" id="4.10.240.10">
    <property type="entry name" value="Zn(2)-C6 fungal-type DNA-binding domain"/>
    <property type="match status" value="1"/>
</dbReference>
<dbReference type="Proteomes" id="UP000184356">
    <property type="component" value="Unassembled WGS sequence"/>
</dbReference>
<dbReference type="PANTHER" id="PTHR38111">
    <property type="entry name" value="ZN(2)-C6 FUNGAL-TYPE DOMAIN-CONTAINING PROTEIN-RELATED"/>
    <property type="match status" value="1"/>
</dbReference>
<dbReference type="InterPro" id="IPR036864">
    <property type="entry name" value="Zn2-C6_fun-type_DNA-bd_sf"/>
</dbReference>
<evidence type="ECO:0000256" key="1">
    <source>
        <dbReference type="ARBA" id="ARBA00023015"/>
    </source>
</evidence>
<keyword evidence="2" id="KW-0238">DNA-binding</keyword>
<keyword evidence="1" id="KW-0805">Transcription regulation</keyword>
<evidence type="ECO:0000256" key="5">
    <source>
        <dbReference type="SAM" id="MobiDB-lite"/>
    </source>
</evidence>
<proteinExistence type="predicted"/>
<evidence type="ECO:0000256" key="3">
    <source>
        <dbReference type="ARBA" id="ARBA00023163"/>
    </source>
</evidence>
<feature type="domain" description="Zn(2)-C6 fungal-type" evidence="6">
    <location>
        <begin position="10"/>
        <end position="38"/>
    </location>
</feature>
<evidence type="ECO:0000313" key="7">
    <source>
        <dbReference type="EMBL" id="OJJ63153.1"/>
    </source>
</evidence>
<dbReference type="CDD" id="cd00067">
    <property type="entry name" value="GAL4"/>
    <property type="match status" value="1"/>
</dbReference>
<dbReference type="AlphaFoldDB" id="A0A1L9TV38"/>
<dbReference type="SUPFAM" id="SSF57701">
    <property type="entry name" value="Zn2/Cys6 DNA-binding domain"/>
    <property type="match status" value="1"/>
</dbReference>
<dbReference type="PROSITE" id="PS50048">
    <property type="entry name" value="ZN2_CY6_FUNGAL_2"/>
    <property type="match status" value="1"/>
</dbReference>
<dbReference type="VEuPathDB" id="FungiDB:ASPSYDRAFT_41900"/>
<keyword evidence="4" id="KW-0539">Nucleus</keyword>
<evidence type="ECO:0000256" key="2">
    <source>
        <dbReference type="ARBA" id="ARBA00023125"/>
    </source>
</evidence>
<feature type="compositionally biased region" description="Basic and acidic residues" evidence="5">
    <location>
        <begin position="143"/>
        <end position="154"/>
    </location>
</feature>
<keyword evidence="8" id="KW-1185">Reference proteome</keyword>
<sequence length="163" mass="18297">MVGVPGRSKACVTCLKRKKRCDLEKPFCGTCRKARVECAGYFRPRIFINNTVENNNSQQLVKRDRIPSSGGDVAMSRELARTAYQTKYIDLFWRLYLPNGQPSPTMRKATAGGWVDAVQDLYISESVLKKTILALSVSGVGRQDNDRSLREEGSKLYASSLRN</sequence>
<dbReference type="InterPro" id="IPR053178">
    <property type="entry name" value="Osmoadaptation_assoc"/>
</dbReference>
<evidence type="ECO:0000313" key="8">
    <source>
        <dbReference type="Proteomes" id="UP000184356"/>
    </source>
</evidence>
<feature type="region of interest" description="Disordered" evidence="5">
    <location>
        <begin position="143"/>
        <end position="163"/>
    </location>
</feature>
<organism evidence="7 8">
    <name type="scientific">Aspergillus sydowii CBS 593.65</name>
    <dbReference type="NCBI Taxonomy" id="1036612"/>
    <lineage>
        <taxon>Eukaryota</taxon>
        <taxon>Fungi</taxon>
        <taxon>Dikarya</taxon>
        <taxon>Ascomycota</taxon>
        <taxon>Pezizomycotina</taxon>
        <taxon>Eurotiomycetes</taxon>
        <taxon>Eurotiomycetidae</taxon>
        <taxon>Eurotiales</taxon>
        <taxon>Aspergillaceae</taxon>
        <taxon>Aspergillus</taxon>
        <taxon>Aspergillus subgen. Nidulantes</taxon>
    </lineage>
</organism>
<dbReference type="STRING" id="1036612.A0A1L9TV38"/>
<dbReference type="GO" id="GO:0000981">
    <property type="term" value="F:DNA-binding transcription factor activity, RNA polymerase II-specific"/>
    <property type="evidence" value="ECO:0007669"/>
    <property type="project" value="InterPro"/>
</dbReference>